<protein>
    <recommendedName>
        <fullName evidence="3">Organic solvent tolerance-like N-terminal domain-containing protein</fullName>
    </recommendedName>
</protein>
<dbReference type="Pfam" id="PF06835">
    <property type="entry name" value="LptC"/>
    <property type="match status" value="1"/>
</dbReference>
<comment type="caution">
    <text evidence="1">The sequence shown here is derived from an EMBL/GenBank/DDBJ whole genome shotgun (WGS) entry which is preliminary data.</text>
</comment>
<evidence type="ECO:0008006" key="3">
    <source>
        <dbReference type="Google" id="ProtNLM"/>
    </source>
</evidence>
<name>A6DR46_9BACT</name>
<dbReference type="Proteomes" id="UP000004947">
    <property type="component" value="Unassembled WGS sequence"/>
</dbReference>
<evidence type="ECO:0000313" key="1">
    <source>
        <dbReference type="EMBL" id="EDM25934.1"/>
    </source>
</evidence>
<proteinExistence type="predicted"/>
<gene>
    <name evidence="1" type="ORF">LNTAR_07824</name>
</gene>
<keyword evidence="2" id="KW-1185">Reference proteome</keyword>
<reference evidence="1 2" key="1">
    <citation type="journal article" date="2010" name="J. Bacteriol.">
        <title>Genome sequence of Lentisphaera araneosa HTCC2155T, the type species of the order Lentisphaerales in the phylum Lentisphaerae.</title>
        <authorList>
            <person name="Thrash J.C."/>
            <person name="Cho J.C."/>
            <person name="Vergin K.L."/>
            <person name="Morris R.M."/>
            <person name="Giovannoni S.J."/>
        </authorList>
    </citation>
    <scope>NUCLEOTIDE SEQUENCE [LARGE SCALE GENOMIC DNA]</scope>
    <source>
        <strain evidence="1 2">HTCC2155</strain>
    </source>
</reference>
<evidence type="ECO:0000313" key="2">
    <source>
        <dbReference type="Proteomes" id="UP000004947"/>
    </source>
</evidence>
<dbReference type="RefSeq" id="WP_007280318.1">
    <property type="nucleotide sequence ID" value="NZ_ABCK01000022.1"/>
</dbReference>
<accession>A6DR46</accession>
<dbReference type="EMBL" id="ABCK01000022">
    <property type="protein sequence ID" value="EDM25934.1"/>
    <property type="molecule type" value="Genomic_DNA"/>
</dbReference>
<dbReference type="InterPro" id="IPR010664">
    <property type="entry name" value="LipoPS_assembly_LptC-rel"/>
</dbReference>
<dbReference type="AlphaFoldDB" id="A6DR46"/>
<sequence>MRFSFLLIIFIFSAQAETQLKIKNARYSEVDETGFKKMDLIADEARLYGQDIKLANYTLNIYQKKGTPVVVKSPSCFYDQSTQKIKSTEKVNITFNEGKIDGVGYDVAVNQQNIRIRSQVKAVFKVSKEEKKK</sequence>
<organism evidence="1 2">
    <name type="scientific">Lentisphaera araneosa HTCC2155</name>
    <dbReference type="NCBI Taxonomy" id="313628"/>
    <lineage>
        <taxon>Bacteria</taxon>
        <taxon>Pseudomonadati</taxon>
        <taxon>Lentisphaerota</taxon>
        <taxon>Lentisphaeria</taxon>
        <taxon>Lentisphaerales</taxon>
        <taxon>Lentisphaeraceae</taxon>
        <taxon>Lentisphaera</taxon>
    </lineage>
</organism>
<dbReference type="Gene3D" id="2.60.450.10">
    <property type="entry name" value="Lipopolysaccharide (LPS) transport protein A like domain"/>
    <property type="match status" value="1"/>
</dbReference>
<dbReference type="STRING" id="313628.LNTAR_07824"/>